<reference evidence="1 2" key="1">
    <citation type="submission" date="2019-03" db="EMBL/GenBank/DDBJ databases">
        <title>Single cell metagenomics reveals metabolic interactions within the superorganism composed of flagellate Streblomastix strix and complex community of Bacteroidetes bacteria on its surface.</title>
        <authorList>
            <person name="Treitli S.C."/>
            <person name="Kolisko M."/>
            <person name="Husnik F."/>
            <person name="Keeling P."/>
            <person name="Hampl V."/>
        </authorList>
    </citation>
    <scope>NUCLEOTIDE SEQUENCE [LARGE SCALE GENOMIC DNA]</scope>
    <source>
        <strain evidence="1">ST1C</strain>
    </source>
</reference>
<dbReference type="AlphaFoldDB" id="A0A5J4TXH4"/>
<gene>
    <name evidence="1" type="ORF">EZS28_041276</name>
</gene>
<evidence type="ECO:0000313" key="2">
    <source>
        <dbReference type="Proteomes" id="UP000324800"/>
    </source>
</evidence>
<dbReference type="Gene3D" id="1.25.10.10">
    <property type="entry name" value="Leucine-rich Repeat Variant"/>
    <property type="match status" value="1"/>
</dbReference>
<dbReference type="InterPro" id="IPR016024">
    <property type="entry name" value="ARM-type_fold"/>
</dbReference>
<dbReference type="Proteomes" id="UP000324800">
    <property type="component" value="Unassembled WGS sequence"/>
</dbReference>
<dbReference type="InterPro" id="IPR011989">
    <property type="entry name" value="ARM-like"/>
</dbReference>
<dbReference type="EMBL" id="SNRW01023220">
    <property type="protein sequence ID" value="KAA6363196.1"/>
    <property type="molecule type" value="Genomic_DNA"/>
</dbReference>
<dbReference type="OrthoDB" id="201709at2759"/>
<name>A0A5J4TXH4_9EUKA</name>
<sequence>MRQQAINIESVPLQKFTIPIIPAFKAGLKEKEKEKEKEKDIIIDQDKEKEKEYGNEEELLNAKFREIAEILNIPLQGKVDDQGRRIAIQAGVAIALIHIFETRDLNQITRAFSQAFYLLIHHSNNEVKLLLYSQQPYKGLLRLFNHHNNLIIEDAISAIKGFLIAGANSTPDSQIHPHFDAMQQHQGIERIYELFKNNQNNNIKTRAALGIGYLFRSREIHDPNMSLEIINYLREHIRDIDAWAKDNIQCAIKYISKNN</sequence>
<accession>A0A5J4TXH4</accession>
<protein>
    <submittedName>
        <fullName evidence="1">Uncharacterized protein</fullName>
    </submittedName>
</protein>
<dbReference type="SUPFAM" id="SSF48371">
    <property type="entry name" value="ARM repeat"/>
    <property type="match status" value="1"/>
</dbReference>
<evidence type="ECO:0000313" key="1">
    <source>
        <dbReference type="EMBL" id="KAA6363196.1"/>
    </source>
</evidence>
<proteinExistence type="predicted"/>
<organism evidence="1 2">
    <name type="scientific">Streblomastix strix</name>
    <dbReference type="NCBI Taxonomy" id="222440"/>
    <lineage>
        <taxon>Eukaryota</taxon>
        <taxon>Metamonada</taxon>
        <taxon>Preaxostyla</taxon>
        <taxon>Oxymonadida</taxon>
        <taxon>Streblomastigidae</taxon>
        <taxon>Streblomastix</taxon>
    </lineage>
</organism>
<comment type="caution">
    <text evidence="1">The sequence shown here is derived from an EMBL/GenBank/DDBJ whole genome shotgun (WGS) entry which is preliminary data.</text>
</comment>
<feature type="non-terminal residue" evidence="1">
    <location>
        <position position="259"/>
    </location>
</feature>